<organism evidence="2 3">
    <name type="scientific">Trifolium pratense</name>
    <name type="common">Red clover</name>
    <dbReference type="NCBI Taxonomy" id="57577"/>
    <lineage>
        <taxon>Eukaryota</taxon>
        <taxon>Viridiplantae</taxon>
        <taxon>Streptophyta</taxon>
        <taxon>Embryophyta</taxon>
        <taxon>Tracheophyta</taxon>
        <taxon>Spermatophyta</taxon>
        <taxon>Magnoliopsida</taxon>
        <taxon>eudicotyledons</taxon>
        <taxon>Gunneridae</taxon>
        <taxon>Pentapetalae</taxon>
        <taxon>rosids</taxon>
        <taxon>fabids</taxon>
        <taxon>Fabales</taxon>
        <taxon>Fabaceae</taxon>
        <taxon>Papilionoideae</taxon>
        <taxon>50 kb inversion clade</taxon>
        <taxon>NPAAA clade</taxon>
        <taxon>Hologalegina</taxon>
        <taxon>IRL clade</taxon>
        <taxon>Trifolieae</taxon>
        <taxon>Trifolium</taxon>
    </lineage>
</organism>
<dbReference type="AlphaFoldDB" id="A0A2K3N5M6"/>
<evidence type="ECO:0000256" key="1">
    <source>
        <dbReference type="SAM" id="Phobius"/>
    </source>
</evidence>
<evidence type="ECO:0000313" key="2">
    <source>
        <dbReference type="EMBL" id="PNX98353.1"/>
    </source>
</evidence>
<dbReference type="EMBL" id="ASHM01016544">
    <property type="protein sequence ID" value="PNX98353.1"/>
    <property type="molecule type" value="Genomic_DNA"/>
</dbReference>
<accession>A0A2K3N5M6</accession>
<feature type="non-terminal residue" evidence="2">
    <location>
        <position position="1"/>
    </location>
</feature>
<reference evidence="2 3" key="1">
    <citation type="journal article" date="2014" name="Am. J. Bot.">
        <title>Genome assembly and annotation for red clover (Trifolium pratense; Fabaceae).</title>
        <authorList>
            <person name="Istvanek J."/>
            <person name="Jaros M."/>
            <person name="Krenek A."/>
            <person name="Repkova J."/>
        </authorList>
    </citation>
    <scope>NUCLEOTIDE SEQUENCE [LARGE SCALE GENOMIC DNA]</scope>
    <source>
        <strain evidence="3">cv. Tatra</strain>
        <tissue evidence="2">Young leaves</tissue>
    </source>
</reference>
<gene>
    <name evidence="2" type="ORF">L195_g021596</name>
</gene>
<evidence type="ECO:0000313" key="3">
    <source>
        <dbReference type="Proteomes" id="UP000236291"/>
    </source>
</evidence>
<protein>
    <submittedName>
        <fullName evidence="2">Uncharacterized protein</fullName>
    </submittedName>
</protein>
<comment type="caution">
    <text evidence="2">The sequence shown here is derived from an EMBL/GenBank/DDBJ whole genome shotgun (WGS) entry which is preliminary data.</text>
</comment>
<name>A0A2K3N5M6_TRIPR</name>
<proteinExistence type="predicted"/>
<keyword evidence="1" id="KW-0472">Membrane</keyword>
<reference evidence="2 3" key="2">
    <citation type="journal article" date="2017" name="Front. Plant Sci.">
        <title>Gene Classification and Mining of Molecular Markers Useful in Red Clover (Trifolium pratense) Breeding.</title>
        <authorList>
            <person name="Istvanek J."/>
            <person name="Dluhosova J."/>
            <person name="Dluhos P."/>
            <person name="Patkova L."/>
            <person name="Nedelnik J."/>
            <person name="Repkova J."/>
        </authorList>
    </citation>
    <scope>NUCLEOTIDE SEQUENCE [LARGE SCALE GENOMIC DNA]</scope>
    <source>
        <strain evidence="3">cv. Tatra</strain>
        <tissue evidence="2">Young leaves</tissue>
    </source>
</reference>
<feature type="transmembrane region" description="Helical" evidence="1">
    <location>
        <begin position="63"/>
        <end position="87"/>
    </location>
</feature>
<dbReference type="Proteomes" id="UP000236291">
    <property type="component" value="Unassembled WGS sequence"/>
</dbReference>
<sequence length="106" mass="11474">VFRLRLERATVRERRLGEREIDGRPTVEVRMEQRSFGDDVGADSVAAAGFAIGYGVRLKMVEVVLVLFGLVAMNCSGVGIIGGCVVMKGDDVVVVLKLEDGFNLFG</sequence>
<keyword evidence="1" id="KW-0812">Transmembrane</keyword>
<keyword evidence="1" id="KW-1133">Transmembrane helix</keyword>